<dbReference type="PANTHER" id="PTHR30443:SF0">
    <property type="entry name" value="PHOSPHOETHANOLAMINE TRANSFERASE EPTA"/>
    <property type="match status" value="1"/>
</dbReference>
<evidence type="ECO:0000256" key="7">
    <source>
        <dbReference type="ARBA" id="ARBA00023136"/>
    </source>
</evidence>
<keyword evidence="12" id="KW-1185">Reference proteome</keyword>
<dbReference type="InterPro" id="IPR012549">
    <property type="entry name" value="EptA-like_N"/>
</dbReference>
<feature type="transmembrane region" description="Helical" evidence="8">
    <location>
        <begin position="44"/>
        <end position="66"/>
    </location>
</feature>
<keyword evidence="4 11" id="KW-0808">Transferase</keyword>
<keyword evidence="2" id="KW-1003">Cell membrane</keyword>
<dbReference type="InterPro" id="IPR017850">
    <property type="entry name" value="Alkaline_phosphatase_core_sf"/>
</dbReference>
<keyword evidence="7 8" id="KW-0472">Membrane</keyword>
<evidence type="ECO:0000256" key="8">
    <source>
        <dbReference type="SAM" id="Phobius"/>
    </source>
</evidence>
<feature type="transmembrane region" description="Helical" evidence="8">
    <location>
        <begin position="73"/>
        <end position="95"/>
    </location>
</feature>
<dbReference type="AlphaFoldDB" id="A0A1H0LJA6"/>
<proteinExistence type="predicted"/>
<dbReference type="GO" id="GO:0005886">
    <property type="term" value="C:plasma membrane"/>
    <property type="evidence" value="ECO:0007669"/>
    <property type="project" value="UniProtKB-SubCell"/>
</dbReference>
<dbReference type="EMBL" id="FNIJ01000014">
    <property type="protein sequence ID" value="SDO68165.1"/>
    <property type="molecule type" value="Genomic_DNA"/>
</dbReference>
<dbReference type="InterPro" id="IPR000917">
    <property type="entry name" value="Sulfatase_N"/>
</dbReference>
<dbReference type="STRING" id="198616.SAMN05216193_11484"/>
<evidence type="ECO:0000259" key="10">
    <source>
        <dbReference type="Pfam" id="PF08019"/>
    </source>
</evidence>
<dbReference type="NCBIfam" id="NF028537">
    <property type="entry name" value="P_eth_NH2_trans"/>
    <property type="match status" value="1"/>
</dbReference>
<reference evidence="12" key="1">
    <citation type="submission" date="2016-10" db="EMBL/GenBank/DDBJ databases">
        <authorList>
            <person name="Varghese N."/>
            <person name="Submissions S."/>
        </authorList>
    </citation>
    <scope>NUCLEOTIDE SEQUENCE [LARGE SCALE GENOMIC DNA]</scope>
    <source>
        <strain evidence="12">JCM 21621</strain>
    </source>
</reference>
<evidence type="ECO:0000256" key="5">
    <source>
        <dbReference type="ARBA" id="ARBA00022692"/>
    </source>
</evidence>
<feature type="domain" description="Phosphoethanolamine transferase N-terminal" evidence="10">
    <location>
        <begin position="54"/>
        <end position="203"/>
    </location>
</feature>
<sequence length="555" mass="61893">MFKNLSVRPETLTFLASLLLLLLYNFPLWNHVFSIVPASAGGLAMGAAFAVMVLAIFNCVLVLLSFRRVLKPVLIFLFLASSGVAYFMSQYGVLIDANMLRNLAETDVGEVRGLLSFRLLAFILVLGVLPSWLLWKLPVRHRPLRRELPGKLALAVGSLAVLGTVALVNYQGMASLLRNHHELRLLVVPSNYLNASYGYLRERLVAAHEPLRQIGTDARRAPAWQAHRRKSLTVLVIGESARADHFGILGYARDTTPLLDREQGIIPFANVHSCGTETAVSVPCMFSDMGRGDYDAARARNQEGLLDVLRHAGFDVTWRDNQSGCKGTCDRVAQENLSRRSDPAFCGDGECHDEILLDDLQAYIDRLQGDSVLVLHQMGSHGPEYRKRYPRRFEKFSPVCDSNALNACSQESIVNAYDNTLVYTDHVLSSLVDLLRRNQDRVDTAMLYIADHGESLGEYNLFLHGTPYVLAPDQQKHVPLLAWFSDSYKEDFTLDTDCLERERDRPLSHDNFFHSVLGLLQVQTGEYHGDLDMFAACRGHLPSAGYVSADSAAGR</sequence>
<dbReference type="RefSeq" id="WP_084312267.1">
    <property type="nucleotide sequence ID" value="NZ_FNIJ01000014.1"/>
</dbReference>
<dbReference type="Pfam" id="PF08019">
    <property type="entry name" value="EptA_B_N"/>
    <property type="match status" value="1"/>
</dbReference>
<evidence type="ECO:0000313" key="12">
    <source>
        <dbReference type="Proteomes" id="UP000242957"/>
    </source>
</evidence>
<evidence type="ECO:0000256" key="4">
    <source>
        <dbReference type="ARBA" id="ARBA00022679"/>
    </source>
</evidence>
<feature type="transmembrane region" description="Helical" evidence="8">
    <location>
        <begin position="115"/>
        <end position="136"/>
    </location>
</feature>
<dbReference type="InterPro" id="IPR058130">
    <property type="entry name" value="PEA_transf_C"/>
</dbReference>
<evidence type="ECO:0000256" key="2">
    <source>
        <dbReference type="ARBA" id="ARBA00022475"/>
    </source>
</evidence>
<dbReference type="Proteomes" id="UP000242957">
    <property type="component" value="Unassembled WGS sequence"/>
</dbReference>
<evidence type="ECO:0000256" key="6">
    <source>
        <dbReference type="ARBA" id="ARBA00022989"/>
    </source>
</evidence>
<evidence type="ECO:0000256" key="3">
    <source>
        <dbReference type="ARBA" id="ARBA00022519"/>
    </source>
</evidence>
<evidence type="ECO:0000256" key="1">
    <source>
        <dbReference type="ARBA" id="ARBA00004429"/>
    </source>
</evidence>
<evidence type="ECO:0000313" key="11">
    <source>
        <dbReference type="EMBL" id="SDO68165.1"/>
    </source>
</evidence>
<keyword evidence="6 8" id="KW-1133">Transmembrane helix</keyword>
<name>A0A1H0LJA6_9PSED</name>
<dbReference type="CDD" id="cd16017">
    <property type="entry name" value="LptA"/>
    <property type="match status" value="1"/>
</dbReference>
<comment type="subcellular location">
    <subcellularLocation>
        <location evidence="1">Cell inner membrane</location>
        <topology evidence="1">Multi-pass membrane protein</topology>
    </subcellularLocation>
</comment>
<dbReference type="Gene3D" id="3.40.720.10">
    <property type="entry name" value="Alkaline Phosphatase, subunit A"/>
    <property type="match status" value="1"/>
</dbReference>
<keyword evidence="3" id="KW-0997">Cell inner membrane</keyword>
<dbReference type="OrthoDB" id="9786870at2"/>
<dbReference type="InterPro" id="IPR040423">
    <property type="entry name" value="PEA_transferase"/>
</dbReference>
<dbReference type="PANTHER" id="PTHR30443">
    <property type="entry name" value="INNER MEMBRANE PROTEIN"/>
    <property type="match status" value="1"/>
</dbReference>
<keyword evidence="5 8" id="KW-0812">Transmembrane</keyword>
<gene>
    <name evidence="11" type="ORF">SAMN05216193_11484</name>
</gene>
<evidence type="ECO:0000259" key="9">
    <source>
        <dbReference type="Pfam" id="PF00884"/>
    </source>
</evidence>
<feature type="transmembrane region" description="Helical" evidence="8">
    <location>
        <begin position="148"/>
        <end position="170"/>
    </location>
</feature>
<accession>A0A1H0LJA6</accession>
<dbReference type="SUPFAM" id="SSF53649">
    <property type="entry name" value="Alkaline phosphatase-like"/>
    <property type="match status" value="1"/>
</dbReference>
<protein>
    <submittedName>
        <fullName evidence="11">Lipid A ethanolaminephosphotransferase</fullName>
    </submittedName>
</protein>
<dbReference type="GO" id="GO:0016776">
    <property type="term" value="F:phosphotransferase activity, phosphate group as acceptor"/>
    <property type="evidence" value="ECO:0007669"/>
    <property type="project" value="TreeGrafter"/>
</dbReference>
<dbReference type="GO" id="GO:0009244">
    <property type="term" value="P:lipopolysaccharide core region biosynthetic process"/>
    <property type="evidence" value="ECO:0007669"/>
    <property type="project" value="TreeGrafter"/>
</dbReference>
<dbReference type="Pfam" id="PF00884">
    <property type="entry name" value="Sulfatase"/>
    <property type="match status" value="1"/>
</dbReference>
<organism evidence="11 12">
    <name type="scientific">Pseudomonas jinjuensis</name>
    <dbReference type="NCBI Taxonomy" id="198616"/>
    <lineage>
        <taxon>Bacteria</taxon>
        <taxon>Pseudomonadati</taxon>
        <taxon>Pseudomonadota</taxon>
        <taxon>Gammaproteobacteria</taxon>
        <taxon>Pseudomonadales</taxon>
        <taxon>Pseudomonadaceae</taxon>
        <taxon>Pseudomonas</taxon>
    </lineage>
</organism>
<feature type="domain" description="Sulfatase N-terminal" evidence="9">
    <location>
        <begin position="233"/>
        <end position="521"/>
    </location>
</feature>